<dbReference type="InterPro" id="IPR027370">
    <property type="entry name" value="Znf-RING_euk"/>
</dbReference>
<dbReference type="Gene3D" id="3.30.160.60">
    <property type="entry name" value="Classic Zinc Finger"/>
    <property type="match status" value="1"/>
</dbReference>
<dbReference type="PRINTS" id="PR01407">
    <property type="entry name" value="BUTYPHLNCDUF"/>
</dbReference>
<evidence type="ECO:0000256" key="3">
    <source>
        <dbReference type="ARBA" id="ARBA00022833"/>
    </source>
</evidence>
<evidence type="ECO:0000313" key="9">
    <source>
        <dbReference type="Ensembl" id="ENSCSEP00000020337.1"/>
    </source>
</evidence>
<reference evidence="9" key="2">
    <citation type="submission" date="2025-08" db="UniProtKB">
        <authorList>
            <consortium name="Ensembl"/>
        </authorList>
    </citation>
    <scope>IDENTIFICATION</scope>
</reference>
<feature type="domain" description="RING-type" evidence="6">
    <location>
        <begin position="24"/>
        <end position="64"/>
    </location>
</feature>
<keyword evidence="5" id="KW-0175">Coiled coil</keyword>
<dbReference type="SMART" id="SM00589">
    <property type="entry name" value="PRY"/>
    <property type="match status" value="1"/>
</dbReference>
<dbReference type="Pfam" id="PF25600">
    <property type="entry name" value="TRIM_CC"/>
    <property type="match status" value="1"/>
</dbReference>
<reference evidence="9" key="3">
    <citation type="submission" date="2025-09" db="UniProtKB">
        <authorList>
            <consortium name="Ensembl"/>
        </authorList>
    </citation>
    <scope>IDENTIFICATION</scope>
</reference>
<evidence type="ECO:0000256" key="5">
    <source>
        <dbReference type="SAM" id="Coils"/>
    </source>
</evidence>
<dbReference type="Pfam" id="PF00643">
    <property type="entry name" value="zf-B_box"/>
    <property type="match status" value="1"/>
</dbReference>
<feature type="domain" description="B30.2/SPRY" evidence="8">
    <location>
        <begin position="272"/>
        <end position="465"/>
    </location>
</feature>
<dbReference type="OMA" id="WFLEDKF"/>
<dbReference type="InterPro" id="IPR013083">
    <property type="entry name" value="Znf_RING/FYVE/PHD"/>
</dbReference>
<dbReference type="Ensembl" id="ENSCSET00000020589.1">
    <property type="protein sequence ID" value="ENSCSEP00000020337.1"/>
    <property type="gene ID" value="ENSCSEG00000012969.1"/>
</dbReference>
<dbReference type="CDD" id="cd13733">
    <property type="entry name" value="SPRY_PRY_C-I_1"/>
    <property type="match status" value="1"/>
</dbReference>
<dbReference type="Pfam" id="PF00622">
    <property type="entry name" value="SPRY"/>
    <property type="match status" value="1"/>
</dbReference>
<dbReference type="PANTHER" id="PTHR24103">
    <property type="entry name" value="E3 UBIQUITIN-PROTEIN LIGASE TRIM"/>
    <property type="match status" value="1"/>
</dbReference>
<dbReference type="InterPro" id="IPR017907">
    <property type="entry name" value="Znf_RING_CS"/>
</dbReference>
<proteinExistence type="predicted"/>
<feature type="domain" description="B box-type" evidence="7">
    <location>
        <begin position="99"/>
        <end position="142"/>
    </location>
</feature>
<evidence type="ECO:0000256" key="1">
    <source>
        <dbReference type="ARBA" id="ARBA00022723"/>
    </source>
</evidence>
<dbReference type="SUPFAM" id="SSF49899">
    <property type="entry name" value="Concanavalin A-like lectins/glucanases"/>
    <property type="match status" value="1"/>
</dbReference>
<dbReference type="Proteomes" id="UP000265120">
    <property type="component" value="Chromosome 8"/>
</dbReference>
<sequence length="476" mass="54478">MAAVTGDERPATTLTEAALIPLLCSICLDLFTQPVTTPCGHNFCMSCLTSYWNSQAVCQCPICKETFENRPNLRVNTFISELIAAGLKRHTLCDPVVNLEDRICKEHHHLLTVFCSDDRKLLCDLCVTQHAPQHADHSLVPVQQAYVEMKNELMRRDFDIQKMIEERQQRVKAMKESVEQSRKDSKDMIAYSVQELTALVSEIQENQEQLVRAIEEKQKEGEEEAEGLISFVNQEVNELFYQHLEVRHMQKYLSRCMSQLQVLVNKMTSEINTFSVSDNVTLRYLQQYEVNVVLDPNTANPHLILSNDMKQVRYNVGAGLWLVQDLKPNMFITHLAVLGHNGFMSRKFYFEVFVGQKTEWSLGVASGSIERRAAIPQSPDNGLWAIWFKKDRFETFCCPGVTVHSDTLERVGVFVDYDEGEVSFYDVEKAQLIFSFTECSFFEELYPYFNPCDNEYGANLDPLVIVPVGCSPDLQT</sequence>
<dbReference type="Pfam" id="PF13445">
    <property type="entry name" value="zf-RING_UBOX"/>
    <property type="match status" value="1"/>
</dbReference>
<dbReference type="InterPro" id="IPR003879">
    <property type="entry name" value="Butyrophylin_SPRY"/>
</dbReference>
<dbReference type="InterPro" id="IPR000315">
    <property type="entry name" value="Znf_B-box"/>
</dbReference>
<dbReference type="PROSITE" id="PS50119">
    <property type="entry name" value="ZF_BBOX"/>
    <property type="match status" value="1"/>
</dbReference>
<dbReference type="PROSITE" id="PS00518">
    <property type="entry name" value="ZF_RING_1"/>
    <property type="match status" value="1"/>
</dbReference>
<keyword evidence="1" id="KW-0479">Metal-binding</keyword>
<dbReference type="SUPFAM" id="SSF57850">
    <property type="entry name" value="RING/U-box"/>
    <property type="match status" value="1"/>
</dbReference>
<accession>A0A3P8W1A4</accession>
<evidence type="ECO:0000313" key="10">
    <source>
        <dbReference type="Proteomes" id="UP000265120"/>
    </source>
</evidence>
<organism evidence="9 10">
    <name type="scientific">Cynoglossus semilaevis</name>
    <name type="common">Tongue sole</name>
    <dbReference type="NCBI Taxonomy" id="244447"/>
    <lineage>
        <taxon>Eukaryota</taxon>
        <taxon>Metazoa</taxon>
        <taxon>Chordata</taxon>
        <taxon>Craniata</taxon>
        <taxon>Vertebrata</taxon>
        <taxon>Euteleostomi</taxon>
        <taxon>Actinopterygii</taxon>
        <taxon>Neopterygii</taxon>
        <taxon>Teleostei</taxon>
        <taxon>Neoteleostei</taxon>
        <taxon>Acanthomorphata</taxon>
        <taxon>Carangaria</taxon>
        <taxon>Pleuronectiformes</taxon>
        <taxon>Pleuronectoidei</taxon>
        <taxon>Cynoglossidae</taxon>
        <taxon>Cynoglossinae</taxon>
        <taxon>Cynoglossus</taxon>
    </lineage>
</organism>
<dbReference type="InterPro" id="IPR050143">
    <property type="entry name" value="TRIM/RBCC"/>
</dbReference>
<dbReference type="InterPro" id="IPR013320">
    <property type="entry name" value="ConA-like_dom_sf"/>
</dbReference>
<dbReference type="InterPro" id="IPR058030">
    <property type="entry name" value="TRIM8/14/16/25/29/45/65_CC"/>
</dbReference>
<keyword evidence="10" id="KW-1185">Reference proteome</keyword>
<evidence type="ECO:0000259" key="7">
    <source>
        <dbReference type="PROSITE" id="PS50119"/>
    </source>
</evidence>
<dbReference type="PROSITE" id="PS50089">
    <property type="entry name" value="ZF_RING_2"/>
    <property type="match status" value="1"/>
</dbReference>
<evidence type="ECO:0000259" key="6">
    <source>
        <dbReference type="PROSITE" id="PS50089"/>
    </source>
</evidence>
<dbReference type="PROSITE" id="PS50188">
    <property type="entry name" value="B302_SPRY"/>
    <property type="match status" value="1"/>
</dbReference>
<protein>
    <submittedName>
        <fullName evidence="9">E3 ubiquitin-protein ligase TRIM21-like</fullName>
    </submittedName>
</protein>
<evidence type="ECO:0000256" key="4">
    <source>
        <dbReference type="PROSITE-ProRule" id="PRU00024"/>
    </source>
</evidence>
<dbReference type="Gene3D" id="3.30.40.10">
    <property type="entry name" value="Zinc/RING finger domain, C3HC4 (zinc finger)"/>
    <property type="match status" value="1"/>
</dbReference>
<dbReference type="InterPro" id="IPR003877">
    <property type="entry name" value="SPRY_dom"/>
</dbReference>
<keyword evidence="3" id="KW-0862">Zinc</keyword>
<dbReference type="Gene3D" id="2.60.120.920">
    <property type="match status" value="1"/>
</dbReference>
<dbReference type="InterPro" id="IPR001870">
    <property type="entry name" value="B30.2/SPRY"/>
</dbReference>
<dbReference type="GO" id="GO:0008270">
    <property type="term" value="F:zinc ion binding"/>
    <property type="evidence" value="ECO:0007669"/>
    <property type="project" value="UniProtKB-KW"/>
</dbReference>
<reference evidence="9 10" key="1">
    <citation type="journal article" date="2014" name="Nat. Genet.">
        <title>Whole-genome sequence of a flatfish provides insights into ZW sex chromosome evolution and adaptation to a benthic lifestyle.</title>
        <authorList>
            <person name="Chen S."/>
            <person name="Zhang G."/>
            <person name="Shao C."/>
            <person name="Huang Q."/>
            <person name="Liu G."/>
            <person name="Zhang P."/>
            <person name="Song W."/>
            <person name="An N."/>
            <person name="Chalopin D."/>
            <person name="Volff J.N."/>
            <person name="Hong Y."/>
            <person name="Li Q."/>
            <person name="Sha Z."/>
            <person name="Zhou H."/>
            <person name="Xie M."/>
            <person name="Yu Q."/>
            <person name="Liu Y."/>
            <person name="Xiang H."/>
            <person name="Wang N."/>
            <person name="Wu K."/>
            <person name="Yang C."/>
            <person name="Zhou Q."/>
            <person name="Liao X."/>
            <person name="Yang L."/>
            <person name="Hu Q."/>
            <person name="Zhang J."/>
            <person name="Meng L."/>
            <person name="Jin L."/>
            <person name="Tian Y."/>
            <person name="Lian J."/>
            <person name="Yang J."/>
            <person name="Miao G."/>
            <person name="Liu S."/>
            <person name="Liang Z."/>
            <person name="Yan F."/>
            <person name="Li Y."/>
            <person name="Sun B."/>
            <person name="Zhang H."/>
            <person name="Zhang J."/>
            <person name="Zhu Y."/>
            <person name="Du M."/>
            <person name="Zhao Y."/>
            <person name="Schartl M."/>
            <person name="Tang Q."/>
            <person name="Wang J."/>
        </authorList>
    </citation>
    <scope>NUCLEOTIDE SEQUENCE</scope>
</reference>
<dbReference type="SMART" id="SM00449">
    <property type="entry name" value="SPRY"/>
    <property type="match status" value="1"/>
</dbReference>
<evidence type="ECO:0000259" key="8">
    <source>
        <dbReference type="PROSITE" id="PS50188"/>
    </source>
</evidence>
<dbReference type="Pfam" id="PF13765">
    <property type="entry name" value="PRY"/>
    <property type="match status" value="1"/>
</dbReference>
<dbReference type="SMART" id="SM00336">
    <property type="entry name" value="BBOX"/>
    <property type="match status" value="1"/>
</dbReference>
<dbReference type="SUPFAM" id="SSF57845">
    <property type="entry name" value="B-box zinc-binding domain"/>
    <property type="match status" value="1"/>
</dbReference>
<dbReference type="SMART" id="SM00184">
    <property type="entry name" value="RING"/>
    <property type="match status" value="1"/>
</dbReference>
<evidence type="ECO:0000256" key="2">
    <source>
        <dbReference type="ARBA" id="ARBA00022771"/>
    </source>
</evidence>
<dbReference type="AlphaFoldDB" id="A0A3P8W1A4"/>
<dbReference type="InterPro" id="IPR001841">
    <property type="entry name" value="Znf_RING"/>
</dbReference>
<dbReference type="GeneTree" id="ENSGT01040000240385"/>
<dbReference type="InterPro" id="IPR043136">
    <property type="entry name" value="B30.2/SPRY_sf"/>
</dbReference>
<feature type="coiled-coil region" evidence="5">
    <location>
        <begin position="164"/>
        <end position="224"/>
    </location>
</feature>
<dbReference type="InterPro" id="IPR006574">
    <property type="entry name" value="PRY"/>
</dbReference>
<keyword evidence="2 4" id="KW-0863">Zinc-finger</keyword>
<dbReference type="FunFam" id="2.60.120.920:FF:000004">
    <property type="entry name" value="Butyrophilin subfamily 1 member A1"/>
    <property type="match status" value="1"/>
</dbReference>
<name>A0A3P8W1A4_CYNSE</name>